<dbReference type="GO" id="GO:0004672">
    <property type="term" value="F:protein kinase activity"/>
    <property type="evidence" value="ECO:0007669"/>
    <property type="project" value="InterPro"/>
</dbReference>
<dbReference type="PROSITE" id="PS50245">
    <property type="entry name" value="CAP_GLY_2"/>
    <property type="match status" value="1"/>
</dbReference>
<dbReference type="Gene3D" id="3.30.200.20">
    <property type="entry name" value="Phosphorylase Kinase, domain 1"/>
    <property type="match status" value="1"/>
</dbReference>
<evidence type="ECO:0000313" key="10">
    <source>
        <dbReference type="EnsemblMetazoa" id="XP_019849468.1"/>
    </source>
</evidence>
<reference evidence="10" key="2">
    <citation type="submission" date="2024-06" db="UniProtKB">
        <authorList>
            <consortium name="EnsemblMetazoa"/>
        </authorList>
    </citation>
    <scope>IDENTIFICATION</scope>
</reference>
<dbReference type="PANTHER" id="PTHR44329:SF298">
    <property type="entry name" value="MIXED LINEAGE KINASE DOMAIN-LIKE PROTEIN"/>
    <property type="match status" value="1"/>
</dbReference>
<evidence type="ECO:0000313" key="11">
    <source>
        <dbReference type="Proteomes" id="UP000007879"/>
    </source>
</evidence>
<evidence type="ECO:0000256" key="3">
    <source>
        <dbReference type="ARBA" id="ARBA00022777"/>
    </source>
</evidence>
<evidence type="ECO:0000256" key="7">
    <source>
        <dbReference type="SAM" id="MobiDB-lite"/>
    </source>
</evidence>
<dbReference type="InterPro" id="IPR051681">
    <property type="entry name" value="Ser/Thr_Kinases-Pseudokinases"/>
</dbReference>
<evidence type="ECO:0000256" key="6">
    <source>
        <dbReference type="SAM" id="Coils"/>
    </source>
</evidence>
<dbReference type="SUPFAM" id="SSF74924">
    <property type="entry name" value="Cap-Gly domain"/>
    <property type="match status" value="1"/>
</dbReference>
<evidence type="ECO:0000256" key="4">
    <source>
        <dbReference type="ARBA" id="ARBA00022840"/>
    </source>
</evidence>
<dbReference type="GO" id="GO:0005524">
    <property type="term" value="F:ATP binding"/>
    <property type="evidence" value="ECO:0007669"/>
    <property type="project" value="UniProtKB-UniRule"/>
</dbReference>
<feature type="domain" description="CAP-Gly" evidence="9">
    <location>
        <begin position="230"/>
        <end position="263"/>
    </location>
</feature>
<evidence type="ECO:0000259" key="8">
    <source>
        <dbReference type="PROSITE" id="PS50011"/>
    </source>
</evidence>
<dbReference type="KEGG" id="aqu:109580586"/>
<name>A0AAN0IYE4_AMPQE</name>
<dbReference type="PROSITE" id="PS50011">
    <property type="entry name" value="PROTEIN_KINASE_DOM"/>
    <property type="match status" value="1"/>
</dbReference>
<dbReference type="Proteomes" id="UP000007879">
    <property type="component" value="Unassembled WGS sequence"/>
</dbReference>
<dbReference type="InterPro" id="IPR000938">
    <property type="entry name" value="CAP-Gly_domain"/>
</dbReference>
<dbReference type="InterPro" id="IPR036859">
    <property type="entry name" value="CAP-Gly_dom_sf"/>
</dbReference>
<feature type="coiled-coil region" evidence="6">
    <location>
        <begin position="504"/>
        <end position="573"/>
    </location>
</feature>
<evidence type="ECO:0008006" key="12">
    <source>
        <dbReference type="Google" id="ProtNLM"/>
    </source>
</evidence>
<dbReference type="PANTHER" id="PTHR44329">
    <property type="entry name" value="SERINE/THREONINE-PROTEIN KINASE TNNI3K-RELATED"/>
    <property type="match status" value="1"/>
</dbReference>
<feature type="region of interest" description="Disordered" evidence="7">
    <location>
        <begin position="347"/>
        <end position="381"/>
    </location>
</feature>
<accession>A0AAN0IYE4</accession>
<keyword evidence="1" id="KW-0808">Transferase</keyword>
<feature type="binding site" evidence="5">
    <location>
        <position position="609"/>
    </location>
    <ligand>
        <name>ATP</name>
        <dbReference type="ChEBI" id="CHEBI:30616"/>
    </ligand>
</feature>
<dbReference type="InterPro" id="IPR017441">
    <property type="entry name" value="Protein_kinase_ATP_BS"/>
</dbReference>
<dbReference type="InterPro" id="IPR008266">
    <property type="entry name" value="Tyr_kinase_AS"/>
</dbReference>
<evidence type="ECO:0000256" key="5">
    <source>
        <dbReference type="PROSITE-ProRule" id="PRU10141"/>
    </source>
</evidence>
<dbReference type="InterPro" id="IPR011009">
    <property type="entry name" value="Kinase-like_dom_sf"/>
</dbReference>
<dbReference type="Pfam" id="PF01302">
    <property type="entry name" value="CAP_GLY"/>
    <property type="match status" value="1"/>
</dbReference>
<feature type="domain" description="Protein kinase" evidence="8">
    <location>
        <begin position="582"/>
        <end position="838"/>
    </location>
</feature>
<dbReference type="SMART" id="SM01052">
    <property type="entry name" value="CAP_GLY"/>
    <property type="match status" value="1"/>
</dbReference>
<keyword evidence="6" id="KW-0175">Coiled coil</keyword>
<dbReference type="InterPro" id="IPR000719">
    <property type="entry name" value="Prot_kinase_dom"/>
</dbReference>
<keyword evidence="11" id="KW-1185">Reference proteome</keyword>
<reference evidence="11" key="1">
    <citation type="journal article" date="2010" name="Nature">
        <title>The Amphimedon queenslandica genome and the evolution of animal complexity.</title>
        <authorList>
            <person name="Srivastava M."/>
            <person name="Simakov O."/>
            <person name="Chapman J."/>
            <person name="Fahey B."/>
            <person name="Gauthier M.E."/>
            <person name="Mitros T."/>
            <person name="Richards G.S."/>
            <person name="Conaco C."/>
            <person name="Dacre M."/>
            <person name="Hellsten U."/>
            <person name="Larroux C."/>
            <person name="Putnam N.H."/>
            <person name="Stanke M."/>
            <person name="Adamska M."/>
            <person name="Darling A."/>
            <person name="Degnan S.M."/>
            <person name="Oakley T.H."/>
            <person name="Plachetzki D.C."/>
            <person name="Zhai Y."/>
            <person name="Adamski M."/>
            <person name="Calcino A."/>
            <person name="Cummins S.F."/>
            <person name="Goodstein D.M."/>
            <person name="Harris C."/>
            <person name="Jackson D.J."/>
            <person name="Leys S.P."/>
            <person name="Shu S."/>
            <person name="Woodcroft B.J."/>
            <person name="Vervoort M."/>
            <person name="Kosik K.S."/>
            <person name="Manning G."/>
            <person name="Degnan B.M."/>
            <person name="Rokhsar D.S."/>
        </authorList>
    </citation>
    <scope>NUCLEOTIDE SEQUENCE [LARGE SCALE GENOMIC DNA]</scope>
</reference>
<dbReference type="Gene3D" id="1.10.510.10">
    <property type="entry name" value="Transferase(Phosphotransferase) domain 1"/>
    <property type="match status" value="1"/>
</dbReference>
<feature type="region of interest" description="Disordered" evidence="7">
    <location>
        <begin position="408"/>
        <end position="431"/>
    </location>
</feature>
<dbReference type="SUPFAM" id="SSF56112">
    <property type="entry name" value="Protein kinase-like (PK-like)"/>
    <property type="match status" value="1"/>
</dbReference>
<dbReference type="RefSeq" id="XP_019849468.1">
    <property type="nucleotide sequence ID" value="XM_019993909.1"/>
</dbReference>
<dbReference type="Gene3D" id="2.30.30.190">
    <property type="entry name" value="CAP Gly-rich-like domain"/>
    <property type="match status" value="1"/>
</dbReference>
<keyword evidence="4 5" id="KW-0067">ATP-binding</keyword>
<dbReference type="PROSITE" id="PS00109">
    <property type="entry name" value="PROTEIN_KINASE_TYR"/>
    <property type="match status" value="1"/>
</dbReference>
<dbReference type="PROSITE" id="PS00107">
    <property type="entry name" value="PROTEIN_KINASE_ATP"/>
    <property type="match status" value="1"/>
</dbReference>
<dbReference type="GO" id="GO:0097527">
    <property type="term" value="P:necroptotic signaling pathway"/>
    <property type="evidence" value="ECO:0007669"/>
    <property type="project" value="TreeGrafter"/>
</dbReference>
<feature type="compositionally biased region" description="Polar residues" evidence="7">
    <location>
        <begin position="347"/>
        <end position="362"/>
    </location>
</feature>
<evidence type="ECO:0000256" key="1">
    <source>
        <dbReference type="ARBA" id="ARBA00022679"/>
    </source>
</evidence>
<protein>
    <recommendedName>
        <fullName evidence="12">Protein kinase domain-containing protein</fullName>
    </recommendedName>
</protein>
<organism evidence="10 11">
    <name type="scientific">Amphimedon queenslandica</name>
    <name type="common">Sponge</name>
    <dbReference type="NCBI Taxonomy" id="400682"/>
    <lineage>
        <taxon>Eukaryota</taxon>
        <taxon>Metazoa</taxon>
        <taxon>Porifera</taxon>
        <taxon>Demospongiae</taxon>
        <taxon>Heteroscleromorpha</taxon>
        <taxon>Haplosclerida</taxon>
        <taxon>Niphatidae</taxon>
        <taxon>Amphimedon</taxon>
    </lineage>
</organism>
<dbReference type="FunFam" id="3.30.200.20:FF:000180">
    <property type="entry name" value="serine/threonine-protein kinase STY46-like"/>
    <property type="match status" value="1"/>
</dbReference>
<keyword evidence="2 5" id="KW-0547">Nucleotide-binding</keyword>
<dbReference type="Pfam" id="PF00069">
    <property type="entry name" value="Pkinase"/>
    <property type="match status" value="1"/>
</dbReference>
<evidence type="ECO:0000259" key="9">
    <source>
        <dbReference type="PROSITE" id="PS50245"/>
    </source>
</evidence>
<feature type="compositionally biased region" description="Basic and acidic residues" evidence="7">
    <location>
        <begin position="419"/>
        <end position="431"/>
    </location>
</feature>
<feature type="region of interest" description="Disordered" evidence="7">
    <location>
        <begin position="282"/>
        <end position="302"/>
    </location>
</feature>
<dbReference type="GeneID" id="109580586"/>
<proteinExistence type="predicted"/>
<dbReference type="EnsemblMetazoa" id="XM_019993909.1">
    <property type="protein sequence ID" value="XP_019849468.1"/>
    <property type="gene ID" value="LOC109580586"/>
</dbReference>
<dbReference type="AlphaFoldDB" id="A0AAN0IYE4"/>
<sequence>MTSTTVDCPFTSSSEASEPSSRYYSLFKPGDRVVVQSAVKGEAFYGTARWTGQIRKAHLGDAIPVVGVEIDKKIKLDKHFPDLHMDLTEGQTLFKVPFHHTRVFLPEQLVVHAEDFEVQHQKEIITQYEVRQAAKEFNLTAEEYQYQQVILDNCKSDSKLTKGTSFDSKDSGCSLTSDKLRSLSINSPLSPGDCQLSVGSMVSIEDSNSVLYGVIQWIGSLPGCTEASMAGIELDEPLEGCSDGTWEGKRLFDCSSGHGYFTSLESVKPDIRYLLEEEEGKRDTSRNYSIGGRQYDDSPEDNNGGMSFGYHSGVFQEERRSFEETRTGYQEKDSYREQEWKEGVDYYSSSHRNPPPVSINSHKSMRHGSSMMTGGGGGREQAGGSLEMAALIPSVVQSKLKELEQQQDHYHPHHQPITWRRDERRDERGKGGHFEQLQRKVELMEEAHQSVTASLRKKESDYINLYESHEKLMEDYEEREQQYFQLKQSHESLLSKYEDIDYDYQQLKQLHQELVRKYQETSREESLDRKEFASVQASHQQLEYKVQLMEAELESKNRQLSSLKRQLNAIRNSWKIRHTDVSLTDTDLGRGGWGVVLIGEFRGQRVAVKQMHDVIQGTEYMELLHREINTMSQLRHPNLLQFIGAVLDHPSGNLMIITEVMDTSLRSAYERKELTTDPGCRPVILSIMRDVAVGLNYLHCLPDPIIHRDVSSANVLLESKGHNKWKTKISDFGSANLAQAAFTKAPGALVYGAPECFQSVVDSGRLQTTKVDVFSYGITLCEILTCRFPEHQYFQQMLQSIKEYNLSSLIEQCTQKRPQERPDMKQVIDSIDKVISFM</sequence>
<keyword evidence="3" id="KW-0418">Kinase</keyword>
<evidence type="ECO:0000256" key="2">
    <source>
        <dbReference type="ARBA" id="ARBA00022741"/>
    </source>
</evidence>